<feature type="transmembrane region" description="Helical" evidence="1">
    <location>
        <begin position="14"/>
        <end position="35"/>
    </location>
</feature>
<feature type="transmembrane region" description="Helical" evidence="1">
    <location>
        <begin position="105"/>
        <end position="130"/>
    </location>
</feature>
<keyword evidence="1" id="KW-1133">Transmembrane helix</keyword>
<gene>
    <name evidence="2" type="ORF">BBD42_21715</name>
</gene>
<dbReference type="RefSeq" id="WP_099519888.1">
    <property type="nucleotide sequence ID" value="NZ_CP016808.1"/>
</dbReference>
<evidence type="ECO:0000256" key="1">
    <source>
        <dbReference type="SAM" id="Phobius"/>
    </source>
</evidence>
<keyword evidence="1" id="KW-0472">Membrane</keyword>
<dbReference type="AlphaFoldDB" id="A0A1B2DM66"/>
<keyword evidence="1" id="KW-0812">Transmembrane</keyword>
<protein>
    <submittedName>
        <fullName evidence="2">Stage II sporulation protein M</fullName>
    </submittedName>
</protein>
<dbReference type="PIRSF" id="PIRSF038973">
    <property type="entry name" value="SpoIIM"/>
    <property type="match status" value="1"/>
</dbReference>
<name>A0A1B2DM66_9BACL</name>
<dbReference type="InterPro" id="IPR002798">
    <property type="entry name" value="SpoIIM-like"/>
</dbReference>
<dbReference type="NCBIfam" id="TIGR02831">
    <property type="entry name" value="spo_II_M"/>
    <property type="match status" value="1"/>
</dbReference>
<evidence type="ECO:0000313" key="2">
    <source>
        <dbReference type="EMBL" id="ANY68795.1"/>
    </source>
</evidence>
<accession>A0A1B2DM66</accession>
<proteinExistence type="predicted"/>
<feature type="transmembrane region" description="Helical" evidence="1">
    <location>
        <begin position="136"/>
        <end position="156"/>
    </location>
</feature>
<reference evidence="2" key="1">
    <citation type="submission" date="2016-08" db="EMBL/GenBank/DDBJ databases">
        <title>Complete Genome Seqeunce of Paenibacillus sp. BIHB 4019 from tea rhizoplane.</title>
        <authorList>
            <person name="Thakur R."/>
            <person name="Swarnkar M.K."/>
            <person name="Gulati A."/>
        </authorList>
    </citation>
    <scope>NUCLEOTIDE SEQUENCE [LARGE SCALE GENOMIC DNA]</scope>
    <source>
        <strain evidence="2">BIHB4019</strain>
    </source>
</reference>
<dbReference type="InterPro" id="IPR014196">
    <property type="entry name" value="SpoIIM"/>
</dbReference>
<sequence length="214" mass="23018">MRSRMGKGPAGSQLTLYVFVGVLFVVGVIFGGLMVNALTFEQQQDLASDMSQYVQLMHGGAAADSAATFWERVFFHGKWLLVLWFLGITVVGIPLVLAMDFLKGVLVGFALGTLITQYSWKGVLFSLVSIAPPNLIIVPAILMASASALSFSMYVVKNRLMRQNGTLAPQMLSFTTTAMMMLMVLIGAALLEAYVSPLLMSWAAPILDASAAAI</sequence>
<dbReference type="EMBL" id="CP016808">
    <property type="protein sequence ID" value="ANY68795.1"/>
    <property type="molecule type" value="Genomic_DNA"/>
</dbReference>
<feature type="transmembrane region" description="Helical" evidence="1">
    <location>
        <begin position="168"/>
        <end position="191"/>
    </location>
</feature>
<feature type="transmembrane region" description="Helical" evidence="1">
    <location>
        <begin position="79"/>
        <end position="98"/>
    </location>
</feature>
<organism evidence="2">
    <name type="scientific">Paenibacillus sp. BIHB 4019</name>
    <dbReference type="NCBI Taxonomy" id="1870819"/>
    <lineage>
        <taxon>Bacteria</taxon>
        <taxon>Bacillati</taxon>
        <taxon>Bacillota</taxon>
        <taxon>Bacilli</taxon>
        <taxon>Bacillales</taxon>
        <taxon>Paenibacillaceae</taxon>
        <taxon>Paenibacillus</taxon>
    </lineage>
</organism>
<dbReference type="Pfam" id="PF01944">
    <property type="entry name" value="SpoIIM"/>
    <property type="match status" value="1"/>
</dbReference>